<dbReference type="InterPro" id="IPR012291">
    <property type="entry name" value="CBM2_carb-bd_dom_sf"/>
</dbReference>
<comment type="caution">
    <text evidence="9">The sequence shown here is derived from an EMBL/GenBank/DDBJ whole genome shotgun (WGS) entry which is preliminary data.</text>
</comment>
<feature type="active site" description="Charge relay system" evidence="5">
    <location>
        <position position="217"/>
    </location>
</feature>
<dbReference type="GeneID" id="95396190"/>
<evidence type="ECO:0000256" key="5">
    <source>
        <dbReference type="PROSITE-ProRule" id="PRU01240"/>
    </source>
</evidence>
<evidence type="ECO:0000256" key="3">
    <source>
        <dbReference type="ARBA" id="ARBA00022801"/>
    </source>
</evidence>
<gene>
    <name evidence="9" type="ORF">FHR33_006743</name>
</gene>
<reference evidence="9 10" key="1">
    <citation type="submission" date="2020-08" db="EMBL/GenBank/DDBJ databases">
        <title>Sequencing the genomes of 1000 actinobacteria strains.</title>
        <authorList>
            <person name="Klenk H.-P."/>
        </authorList>
    </citation>
    <scope>NUCLEOTIDE SEQUENCE [LARGE SCALE GENOMIC DNA]</scope>
    <source>
        <strain evidence="9 10">DSM 44320</strain>
    </source>
</reference>
<keyword evidence="4 5" id="KW-0720">Serine protease</keyword>
<dbReference type="PROSITE" id="PS00137">
    <property type="entry name" value="SUBTILASE_HIS"/>
    <property type="match status" value="1"/>
</dbReference>
<dbReference type="PROSITE" id="PS51173">
    <property type="entry name" value="CBM2"/>
    <property type="match status" value="1"/>
</dbReference>
<dbReference type="GO" id="GO:0005975">
    <property type="term" value="P:carbohydrate metabolic process"/>
    <property type="evidence" value="ECO:0007669"/>
    <property type="project" value="InterPro"/>
</dbReference>
<dbReference type="GO" id="GO:0004252">
    <property type="term" value="F:serine-type endopeptidase activity"/>
    <property type="evidence" value="ECO:0007669"/>
    <property type="project" value="UniProtKB-UniRule"/>
</dbReference>
<protein>
    <submittedName>
        <fullName evidence="9">Subtilisin family serine protease</fullName>
    </submittedName>
</protein>
<keyword evidence="2 5" id="KW-0645">Protease</keyword>
<sequence>MRLRSLLAGAATLAALSAGLVTAPAQAAADDPLKKLDPAVRISGTHRAIVQVQSPAQAKSLAATAEAVTPSVENVAPTPEALAGKLDFFVYEGTVEEFKKIAGQANVVSIREDRLNSPNLVRSLPIIGADKAQAAGVTGAGKAVAVLDTGIDGDHPFFGGRIAAEACFSAENAADTATSLCPSGAPFQIGAGAASATTDACMKNVAPGDATFGICAHGSHVAGIVAGKAHSSQREPSNGVAPGATIVPVQVFSRFTNPEYCGGPANTPCALAYDSSILTGMSYVNLIAKQFGIVSVNLSLGGGKYDTACDTGDGADFKAQVDQLIAQNVATVVAAGNEAFDASVSWPACVSNVVTVGSTDVEYPQVGTRTDDVSSFSNRGEMLDLFAPGWPIFSSVPDDRYAGFGGTSMAAPHVAGAFALMREKLPDASVEEILARFKAAGKPITYTSAGKQLTTPRLDVWKALPRIECAATYATKASWPGGFQASVTVKNTGTLPIKSWKVTWTFPDRQRVQTLWNGKVSQSGADVTVTNARWNGSLAPEASAQFGFNGQLRGGANNPPATLTCTAA</sequence>
<evidence type="ECO:0000256" key="1">
    <source>
        <dbReference type="ARBA" id="ARBA00011073"/>
    </source>
</evidence>
<feature type="domain" description="CBM2" evidence="8">
    <location>
        <begin position="462"/>
        <end position="568"/>
    </location>
</feature>
<keyword evidence="10" id="KW-1185">Reference proteome</keyword>
<dbReference type="GO" id="GO:0030247">
    <property type="term" value="F:polysaccharide binding"/>
    <property type="evidence" value="ECO:0007669"/>
    <property type="project" value="UniProtKB-UniRule"/>
</dbReference>
<evidence type="ECO:0000256" key="7">
    <source>
        <dbReference type="SAM" id="SignalP"/>
    </source>
</evidence>
<organism evidence="9 10">
    <name type="scientific">Nonomuraea dietziae</name>
    <dbReference type="NCBI Taxonomy" id="65515"/>
    <lineage>
        <taxon>Bacteria</taxon>
        <taxon>Bacillati</taxon>
        <taxon>Actinomycetota</taxon>
        <taxon>Actinomycetes</taxon>
        <taxon>Streptosporangiales</taxon>
        <taxon>Streptosporangiaceae</taxon>
        <taxon>Nonomuraea</taxon>
    </lineage>
</organism>
<feature type="active site" description="Charge relay system" evidence="5">
    <location>
        <position position="408"/>
    </location>
</feature>
<feature type="active site" description="Charge relay system" evidence="5">
    <location>
        <position position="148"/>
    </location>
</feature>
<dbReference type="InterPro" id="IPR000209">
    <property type="entry name" value="Peptidase_S8/S53_dom"/>
</dbReference>
<dbReference type="SUPFAM" id="SSF52743">
    <property type="entry name" value="Subtilisin-like"/>
    <property type="match status" value="1"/>
</dbReference>
<comment type="similarity">
    <text evidence="1 5 6">Belongs to the peptidase S8 family.</text>
</comment>
<dbReference type="SMART" id="SM00637">
    <property type="entry name" value="CBD_II"/>
    <property type="match status" value="1"/>
</dbReference>
<dbReference type="PANTHER" id="PTHR43806">
    <property type="entry name" value="PEPTIDASE S8"/>
    <property type="match status" value="1"/>
</dbReference>
<name>A0A7W5YDU0_9ACTN</name>
<dbReference type="PROSITE" id="PS00138">
    <property type="entry name" value="SUBTILASE_SER"/>
    <property type="match status" value="1"/>
</dbReference>
<evidence type="ECO:0000259" key="8">
    <source>
        <dbReference type="PROSITE" id="PS51173"/>
    </source>
</evidence>
<evidence type="ECO:0000313" key="9">
    <source>
        <dbReference type="EMBL" id="MBB3730883.1"/>
    </source>
</evidence>
<feature type="signal peptide" evidence="7">
    <location>
        <begin position="1"/>
        <end position="27"/>
    </location>
</feature>
<feature type="chain" id="PRO_5030667837" evidence="7">
    <location>
        <begin position="28"/>
        <end position="568"/>
    </location>
</feature>
<dbReference type="InterPro" id="IPR023828">
    <property type="entry name" value="Peptidase_S8_Ser-AS"/>
</dbReference>
<dbReference type="InterPro" id="IPR001919">
    <property type="entry name" value="CBD2"/>
</dbReference>
<dbReference type="InterPro" id="IPR050131">
    <property type="entry name" value="Peptidase_S8_subtilisin-like"/>
</dbReference>
<dbReference type="GO" id="GO:0006508">
    <property type="term" value="P:proteolysis"/>
    <property type="evidence" value="ECO:0007669"/>
    <property type="project" value="UniProtKB-KW"/>
</dbReference>
<dbReference type="InterPro" id="IPR022398">
    <property type="entry name" value="Peptidase_S8_His-AS"/>
</dbReference>
<keyword evidence="3 5" id="KW-0378">Hydrolase</keyword>
<evidence type="ECO:0000256" key="4">
    <source>
        <dbReference type="ARBA" id="ARBA00022825"/>
    </source>
</evidence>
<dbReference type="EMBL" id="JACIBV010000001">
    <property type="protein sequence ID" value="MBB3730883.1"/>
    <property type="molecule type" value="Genomic_DNA"/>
</dbReference>
<dbReference type="AlphaFoldDB" id="A0A7W5YDU0"/>
<dbReference type="Gene3D" id="3.40.50.200">
    <property type="entry name" value="Peptidase S8/S53 domain"/>
    <property type="match status" value="1"/>
</dbReference>
<dbReference type="InterPro" id="IPR015500">
    <property type="entry name" value="Peptidase_S8_subtilisin-rel"/>
</dbReference>
<dbReference type="InterPro" id="IPR008965">
    <property type="entry name" value="CBM2/CBM3_carb-bd_dom_sf"/>
</dbReference>
<dbReference type="RefSeq" id="WP_183656112.1">
    <property type="nucleotide sequence ID" value="NZ_JACIBV010000001.1"/>
</dbReference>
<dbReference type="PANTHER" id="PTHR43806:SF11">
    <property type="entry name" value="CEREVISIN-RELATED"/>
    <property type="match status" value="1"/>
</dbReference>
<accession>A0A7W5YDU0</accession>
<evidence type="ECO:0000256" key="2">
    <source>
        <dbReference type="ARBA" id="ARBA00022670"/>
    </source>
</evidence>
<dbReference type="Pfam" id="PF00553">
    <property type="entry name" value="CBM_2"/>
    <property type="match status" value="1"/>
</dbReference>
<dbReference type="SUPFAM" id="SSF49384">
    <property type="entry name" value="Carbohydrate-binding domain"/>
    <property type="match status" value="1"/>
</dbReference>
<dbReference type="InterPro" id="IPR023827">
    <property type="entry name" value="Peptidase_S8_Asp-AS"/>
</dbReference>
<dbReference type="PROSITE" id="PS00136">
    <property type="entry name" value="SUBTILASE_ASP"/>
    <property type="match status" value="1"/>
</dbReference>
<dbReference type="Gene3D" id="2.60.40.290">
    <property type="match status" value="1"/>
</dbReference>
<dbReference type="PROSITE" id="PS51892">
    <property type="entry name" value="SUBTILASE"/>
    <property type="match status" value="1"/>
</dbReference>
<dbReference type="Proteomes" id="UP000579945">
    <property type="component" value="Unassembled WGS sequence"/>
</dbReference>
<evidence type="ECO:0000313" key="10">
    <source>
        <dbReference type="Proteomes" id="UP000579945"/>
    </source>
</evidence>
<dbReference type="InterPro" id="IPR036852">
    <property type="entry name" value="Peptidase_S8/S53_dom_sf"/>
</dbReference>
<keyword evidence="7" id="KW-0732">Signal</keyword>
<dbReference type="PRINTS" id="PR00723">
    <property type="entry name" value="SUBTILISIN"/>
</dbReference>
<proteinExistence type="inferred from homology"/>
<evidence type="ECO:0000256" key="6">
    <source>
        <dbReference type="RuleBase" id="RU003355"/>
    </source>
</evidence>
<dbReference type="Pfam" id="PF00082">
    <property type="entry name" value="Peptidase_S8"/>
    <property type="match status" value="1"/>
</dbReference>
<dbReference type="GO" id="GO:0004553">
    <property type="term" value="F:hydrolase activity, hydrolyzing O-glycosyl compounds"/>
    <property type="evidence" value="ECO:0007669"/>
    <property type="project" value="InterPro"/>
</dbReference>